<organism evidence="3 5">
    <name type="scientific">Treponema socranskii subsp. socranskii VPI DR56BR1116 = ATCC 35536</name>
    <dbReference type="NCBI Taxonomy" id="1125725"/>
    <lineage>
        <taxon>Bacteria</taxon>
        <taxon>Pseudomonadati</taxon>
        <taxon>Spirochaetota</taxon>
        <taxon>Spirochaetia</taxon>
        <taxon>Spirochaetales</taxon>
        <taxon>Treponemataceae</taxon>
        <taxon>Treponema</taxon>
    </lineage>
</organism>
<sequence>MEIAKFVLYSIGSFVSVFTLSFSIFQYWKKKQEDKYNDFKTETKGSLQRESEARQRDVNKLEKRIENLENTFVQSVEHRMSNIEGELKSMRPILQSIQNWFINKTPRG</sequence>
<evidence type="ECO:0000256" key="2">
    <source>
        <dbReference type="SAM" id="Phobius"/>
    </source>
</evidence>
<dbReference type="EMBL" id="AUZJ01000002">
    <property type="protein sequence ID" value="ERF61894.1"/>
    <property type="molecule type" value="Genomic_DNA"/>
</dbReference>
<evidence type="ECO:0000313" key="5">
    <source>
        <dbReference type="Proteomes" id="UP000016412"/>
    </source>
</evidence>
<reference evidence="5 6" key="1">
    <citation type="submission" date="2013-08" db="EMBL/GenBank/DDBJ databases">
        <authorList>
            <person name="Durkin A.S."/>
            <person name="Haft D.R."/>
            <person name="McCorrison J."/>
            <person name="Torralba M."/>
            <person name="Gillis M."/>
            <person name="Haft D.H."/>
            <person name="Methe B."/>
            <person name="Sutton G."/>
            <person name="Nelson K.E."/>
        </authorList>
    </citation>
    <scope>NUCLEOTIDE SEQUENCE [LARGE SCALE GENOMIC DNA]</scope>
    <source>
        <strain evidence="4 6">ATCC 35536</strain>
        <strain evidence="3 5">VPI DR56BR1116</strain>
    </source>
</reference>
<protein>
    <submittedName>
        <fullName evidence="3">Uncharacterized protein</fullName>
    </submittedName>
</protein>
<dbReference type="EMBL" id="AVQI01000067">
    <property type="protein sequence ID" value="ERK00399.1"/>
    <property type="molecule type" value="Genomic_DNA"/>
</dbReference>
<dbReference type="PATRIC" id="fig|1125725.3.peg.85"/>
<feature type="coiled-coil region" evidence="1">
    <location>
        <begin position="44"/>
        <end position="78"/>
    </location>
</feature>
<name>U2MMC5_TRESO</name>
<keyword evidence="2" id="KW-0472">Membrane</keyword>
<dbReference type="Proteomes" id="UP000016412">
    <property type="component" value="Unassembled WGS sequence"/>
</dbReference>
<dbReference type="RefSeq" id="WP_021329158.1">
    <property type="nucleotide sequence ID" value="NZ_AUZJ01000002.1"/>
</dbReference>
<evidence type="ECO:0000313" key="6">
    <source>
        <dbReference type="Proteomes" id="UP000016646"/>
    </source>
</evidence>
<dbReference type="Proteomes" id="UP000016646">
    <property type="component" value="Unassembled WGS sequence"/>
</dbReference>
<proteinExistence type="predicted"/>
<keyword evidence="6" id="KW-1185">Reference proteome</keyword>
<keyword evidence="2" id="KW-1133">Transmembrane helix</keyword>
<evidence type="ECO:0000313" key="4">
    <source>
        <dbReference type="EMBL" id="ERK00399.1"/>
    </source>
</evidence>
<keyword evidence="2" id="KW-0812">Transmembrane</keyword>
<dbReference type="AlphaFoldDB" id="U2MMC5"/>
<evidence type="ECO:0000313" key="3">
    <source>
        <dbReference type="EMBL" id="ERF61894.1"/>
    </source>
</evidence>
<feature type="transmembrane region" description="Helical" evidence="2">
    <location>
        <begin position="6"/>
        <end position="28"/>
    </location>
</feature>
<dbReference type="OrthoDB" id="371347at2"/>
<keyword evidence="1" id="KW-0175">Coiled coil</keyword>
<evidence type="ECO:0000256" key="1">
    <source>
        <dbReference type="SAM" id="Coils"/>
    </source>
</evidence>
<dbReference type="STRING" id="1125725.HMPREF1325_1830"/>
<gene>
    <name evidence="4" type="ORF">HMPREF0860_1066</name>
    <name evidence="3" type="ORF">HMPREF1325_1830</name>
</gene>
<comment type="caution">
    <text evidence="3">The sequence shown here is derived from an EMBL/GenBank/DDBJ whole genome shotgun (WGS) entry which is preliminary data.</text>
</comment>
<accession>U2MMC5</accession>